<accession>A0A8T2PRD5</accession>
<evidence type="ECO:0000313" key="2">
    <source>
        <dbReference type="Proteomes" id="UP000824540"/>
    </source>
</evidence>
<reference evidence="1" key="1">
    <citation type="thesis" date="2021" institute="BYU ScholarsArchive" country="Provo, UT, USA">
        <title>Applications of and Algorithms for Genome Assembly and Genomic Analyses with an Emphasis on Marine Teleosts.</title>
        <authorList>
            <person name="Pickett B.D."/>
        </authorList>
    </citation>
    <scope>NUCLEOTIDE SEQUENCE</scope>
    <source>
        <strain evidence="1">HI-2016</strain>
    </source>
</reference>
<gene>
    <name evidence="1" type="ORF">JZ751_012012</name>
</gene>
<protein>
    <submittedName>
        <fullName evidence="1">Uncharacterized protein</fullName>
    </submittedName>
</protein>
<dbReference type="Proteomes" id="UP000824540">
    <property type="component" value="Unassembled WGS sequence"/>
</dbReference>
<name>A0A8T2PRD5_9TELE</name>
<keyword evidence="2" id="KW-1185">Reference proteome</keyword>
<dbReference type="AlphaFoldDB" id="A0A8T2PRD5"/>
<dbReference type="EMBL" id="JAFBMS010000003">
    <property type="protein sequence ID" value="KAG9353888.1"/>
    <property type="molecule type" value="Genomic_DNA"/>
</dbReference>
<evidence type="ECO:0000313" key="1">
    <source>
        <dbReference type="EMBL" id="KAG9353888.1"/>
    </source>
</evidence>
<comment type="caution">
    <text evidence="1">The sequence shown here is derived from an EMBL/GenBank/DDBJ whole genome shotgun (WGS) entry which is preliminary data.</text>
</comment>
<organism evidence="1 2">
    <name type="scientific">Albula glossodonta</name>
    <name type="common">roundjaw bonefish</name>
    <dbReference type="NCBI Taxonomy" id="121402"/>
    <lineage>
        <taxon>Eukaryota</taxon>
        <taxon>Metazoa</taxon>
        <taxon>Chordata</taxon>
        <taxon>Craniata</taxon>
        <taxon>Vertebrata</taxon>
        <taxon>Euteleostomi</taxon>
        <taxon>Actinopterygii</taxon>
        <taxon>Neopterygii</taxon>
        <taxon>Teleostei</taxon>
        <taxon>Albuliformes</taxon>
        <taxon>Albulidae</taxon>
        <taxon>Albula</taxon>
    </lineage>
</organism>
<sequence length="62" mass="6286">MGGVGLERKRGDGCKGGGGVPLFHCVTEDGSALQLGSSCLDSGYIRPPQMGAPSHADSDCCF</sequence>
<proteinExistence type="predicted"/>